<dbReference type="PANTHER" id="PTHR19855:SF11">
    <property type="entry name" value="RIBOSOME BIOGENESIS PROTEIN WDR12"/>
    <property type="match status" value="1"/>
</dbReference>
<evidence type="ECO:0000256" key="5">
    <source>
        <dbReference type="PROSITE-ProRule" id="PRU00221"/>
    </source>
</evidence>
<sequence>MASSSTGPSRPVIFTTQTPYPLPSQKFMIPASWKRYQLSQLINKALALSSPIPFDFLLGGELLRGSLEEWCTGRGVGEEETLEVEYIESVRPPERMSAMPSEDWVSSVCAQVPGHFLTASYDGQIRAFSHSQTLTASKQAHSAPISAMTLVPSPASPVDADTILLATASHDLSARLTRFPISSTSKAVSVASLHLHSAPLSAITASPTGTHLLTASWDALVGVWDTAVPTAHEVPLPAVPTSGPGSKRRKIDTEDTAMRKAPLAVLKGHTARVSAAIFAASSSASAYSAGFDGTLRTWDVASGVCTHTLTVPETPFLALAQMPTGTLLGASTDRSVCLFPSNDVAVAARLPHPATPSCLSASPGREHLFVSGAYDGVVRLWDVRSVKGAVASFRTGGDGGKGGKVLSVDWQGGVVAVGGEGGLEVWRVGEGGGDVSG</sequence>
<dbReference type="PANTHER" id="PTHR19855">
    <property type="entry name" value="WD40 REPEAT PROTEIN 12, 37"/>
    <property type="match status" value="1"/>
</dbReference>
<dbReference type="InterPro" id="IPR036322">
    <property type="entry name" value="WD40_repeat_dom_sf"/>
</dbReference>
<dbReference type="InterPro" id="IPR001680">
    <property type="entry name" value="WD40_rpt"/>
</dbReference>
<dbReference type="EMBL" id="KV418772">
    <property type="protein sequence ID" value="KZP02258.1"/>
    <property type="molecule type" value="Genomic_DNA"/>
</dbReference>
<dbReference type="SUPFAM" id="SSF50978">
    <property type="entry name" value="WD40 repeat-like"/>
    <property type="match status" value="1"/>
</dbReference>
<proteinExistence type="predicted"/>
<reference evidence="7 9" key="1">
    <citation type="journal article" date="2016" name="Mol. Biol. Evol.">
        <title>Comparative Genomics of Early-Diverging Mushroom-Forming Fungi Provides Insights into the Origins of Lignocellulose Decay Capabilities.</title>
        <authorList>
            <person name="Nagy L.G."/>
            <person name="Riley R."/>
            <person name="Tritt A."/>
            <person name="Adam C."/>
            <person name="Daum C."/>
            <person name="Floudas D."/>
            <person name="Sun H."/>
            <person name="Yadav J.S."/>
            <person name="Pangilinan J."/>
            <person name="Larsson K.H."/>
            <person name="Matsuura K."/>
            <person name="Barry K."/>
            <person name="Labutti K."/>
            <person name="Kuo R."/>
            <person name="Ohm R.A."/>
            <person name="Bhattacharya S.S."/>
            <person name="Shirouzu T."/>
            <person name="Yoshinaga Y."/>
            <person name="Martin F.M."/>
            <person name="Grigoriev I.V."/>
            <person name="Hibbett D.S."/>
        </authorList>
    </citation>
    <scope>NUCLEOTIDE SEQUENCE [LARGE SCALE GENOMIC DNA]</scope>
    <source>
        <strain evidence="7 9">CBS 109695</strain>
    </source>
</reference>
<dbReference type="PROSITE" id="PS50294">
    <property type="entry name" value="WD_REPEATS_REGION"/>
    <property type="match status" value="1"/>
</dbReference>
<keyword evidence="9" id="KW-1185">Reference proteome</keyword>
<evidence type="ECO:0000259" key="6">
    <source>
        <dbReference type="Pfam" id="PF08154"/>
    </source>
</evidence>
<evidence type="ECO:0000256" key="1">
    <source>
        <dbReference type="ARBA" id="ARBA00004604"/>
    </source>
</evidence>
<evidence type="ECO:0000256" key="3">
    <source>
        <dbReference type="ARBA" id="ARBA00022737"/>
    </source>
</evidence>
<evidence type="ECO:0000256" key="2">
    <source>
        <dbReference type="ARBA" id="ARBA00022574"/>
    </source>
</evidence>
<evidence type="ECO:0000313" key="7">
    <source>
        <dbReference type="EMBL" id="KZP02258.1"/>
    </source>
</evidence>
<dbReference type="Gene3D" id="2.130.10.10">
    <property type="entry name" value="YVTN repeat-like/Quinoprotein amine dehydrogenase"/>
    <property type="match status" value="1"/>
</dbReference>
<dbReference type="GO" id="GO:0005730">
    <property type="term" value="C:nucleolus"/>
    <property type="evidence" value="ECO:0007669"/>
    <property type="project" value="UniProtKB-SubCell"/>
</dbReference>
<feature type="domain" description="NLE" evidence="6">
    <location>
        <begin position="12"/>
        <end position="70"/>
    </location>
</feature>
<dbReference type="InterPro" id="IPR015943">
    <property type="entry name" value="WD40/YVTN_repeat-like_dom_sf"/>
</dbReference>
<feature type="repeat" description="WD" evidence="5">
    <location>
        <begin position="349"/>
        <end position="385"/>
    </location>
</feature>
<dbReference type="InterPro" id="IPR019775">
    <property type="entry name" value="WD40_repeat_CS"/>
</dbReference>
<protein>
    <submittedName>
        <fullName evidence="7">WD40 repeat-like protein</fullName>
    </submittedName>
</protein>
<dbReference type="AlphaFoldDB" id="A0A167SUM4"/>
<keyword evidence="3" id="KW-0677">Repeat</keyword>
<comment type="subcellular location">
    <subcellularLocation>
        <location evidence="1">Nucleus</location>
        <location evidence="1">Nucleolus</location>
    </subcellularLocation>
</comment>
<dbReference type="STRING" id="436010.A0A167SUM4"/>
<dbReference type="InterPro" id="IPR012972">
    <property type="entry name" value="NLE"/>
</dbReference>
<feature type="repeat" description="WD" evidence="5">
    <location>
        <begin position="266"/>
        <end position="308"/>
    </location>
</feature>
<feature type="repeat" description="WD" evidence="5">
    <location>
        <begin position="193"/>
        <end position="225"/>
    </location>
</feature>
<accession>A0A167SUM4</accession>
<keyword evidence="2 5" id="KW-0853">WD repeat</keyword>
<dbReference type="PROSITE" id="PS50082">
    <property type="entry name" value="WD_REPEATS_2"/>
    <property type="match status" value="3"/>
</dbReference>
<dbReference type="Pfam" id="PF08154">
    <property type="entry name" value="NLE"/>
    <property type="match status" value="1"/>
</dbReference>
<dbReference type="InterPro" id="IPR020472">
    <property type="entry name" value="WD40_PAC1"/>
</dbReference>
<name>A0A167SUM4_9AGAM</name>
<dbReference type="OrthoDB" id="10251381at2759"/>
<evidence type="ECO:0000313" key="9">
    <source>
        <dbReference type="Proteomes" id="UP000076532"/>
    </source>
</evidence>
<gene>
    <name evidence="8" type="ORF">FIBSPDRAFT_954679</name>
    <name evidence="7" type="ORF">FIBSPDRAFT_978649</name>
</gene>
<dbReference type="Proteomes" id="UP000076532">
    <property type="component" value="Unassembled WGS sequence"/>
</dbReference>
<dbReference type="EMBL" id="KV417556">
    <property type="protein sequence ID" value="KZP20307.1"/>
    <property type="molecule type" value="Genomic_DNA"/>
</dbReference>
<dbReference type="Pfam" id="PF00400">
    <property type="entry name" value="WD40"/>
    <property type="match status" value="3"/>
</dbReference>
<organism evidence="7 9">
    <name type="scientific">Athelia psychrophila</name>
    <dbReference type="NCBI Taxonomy" id="1759441"/>
    <lineage>
        <taxon>Eukaryota</taxon>
        <taxon>Fungi</taxon>
        <taxon>Dikarya</taxon>
        <taxon>Basidiomycota</taxon>
        <taxon>Agaricomycotina</taxon>
        <taxon>Agaricomycetes</taxon>
        <taxon>Agaricomycetidae</taxon>
        <taxon>Atheliales</taxon>
        <taxon>Atheliaceae</taxon>
        <taxon>Athelia</taxon>
    </lineage>
</organism>
<keyword evidence="4" id="KW-0539">Nucleus</keyword>
<dbReference type="PRINTS" id="PR00320">
    <property type="entry name" value="GPROTEINBRPT"/>
</dbReference>
<dbReference type="SMART" id="SM00320">
    <property type="entry name" value="WD40"/>
    <property type="match status" value="7"/>
</dbReference>
<evidence type="ECO:0000313" key="8">
    <source>
        <dbReference type="EMBL" id="KZP20307.1"/>
    </source>
</evidence>
<dbReference type="PROSITE" id="PS00678">
    <property type="entry name" value="WD_REPEATS_1"/>
    <property type="match status" value="1"/>
</dbReference>
<evidence type="ECO:0000256" key="4">
    <source>
        <dbReference type="ARBA" id="ARBA00023242"/>
    </source>
</evidence>